<feature type="chain" id="PRO_5006944053" evidence="1">
    <location>
        <begin position="29"/>
        <end position="317"/>
    </location>
</feature>
<accession>A0A0W8I4E8</accession>
<evidence type="ECO:0000313" key="2">
    <source>
        <dbReference type="EMBL" id="KUG52856.1"/>
    </source>
</evidence>
<evidence type="ECO:0000313" key="3">
    <source>
        <dbReference type="Proteomes" id="UP000054837"/>
    </source>
</evidence>
<protein>
    <submittedName>
        <fullName evidence="2">Uncharacterized protein</fullName>
    </submittedName>
</protein>
<proteinExistence type="predicted"/>
<dbReference type="STRING" id="767452.AVL62_14915"/>
<keyword evidence="3" id="KW-1185">Reference proteome</keyword>
<organism evidence="2 3">
    <name type="scientific">Serinicoccus chungangensis</name>
    <dbReference type="NCBI Taxonomy" id="767452"/>
    <lineage>
        <taxon>Bacteria</taxon>
        <taxon>Bacillati</taxon>
        <taxon>Actinomycetota</taxon>
        <taxon>Actinomycetes</taxon>
        <taxon>Micrococcales</taxon>
        <taxon>Ornithinimicrobiaceae</taxon>
        <taxon>Serinicoccus</taxon>
    </lineage>
</organism>
<dbReference type="AlphaFoldDB" id="A0A0W8I4E8"/>
<reference evidence="2 3" key="1">
    <citation type="submission" date="2015-12" db="EMBL/GenBank/DDBJ databases">
        <title>Serinicoccus chungangenesis strain CD08_5 genome sequencing and assembly.</title>
        <authorList>
            <person name="Chander A.M."/>
            <person name="Kaur G."/>
            <person name="Nair G.R."/>
            <person name="Dhawan D.K."/>
            <person name="Kochhar R.K."/>
            <person name="Mayilraj S."/>
            <person name="Bhadada S.K."/>
        </authorList>
    </citation>
    <scope>NUCLEOTIDE SEQUENCE [LARGE SCALE GENOMIC DNA]</scope>
    <source>
        <strain evidence="2 3">CD08_5</strain>
    </source>
</reference>
<comment type="caution">
    <text evidence="2">The sequence shown here is derived from an EMBL/GenBank/DDBJ whole genome shotgun (WGS) entry which is preliminary data.</text>
</comment>
<sequence length="317" mass="34644">MPALRSRGAAAALAGALVLATVPPVAQAGVNTEPREGQPVVWPSENRTRIKTYQTGGGACSLIASPNSVGGVCVSANASDGPSIREVLKGDDLPDCWHERLTPEELSDIELQAPPEGTHYYWHRCLRGIDRKTFDIEPGGLFFAVGIWIYEPDDPELTELTPNQQAFIDRFVRRGNVPDPVMLSSPSAVPWVNDDVAFYNAGEDELHVDLSIPGVEMRGRITELLVYPEGRGGPVVRCPGGGREVEADDTPRTVPGACWHAYEQASQTQPDDTYQGEIHAQWQIDARIQGEWQPFHSFVKSGEGLMQVNEVQALVRP</sequence>
<name>A0A0W8I4E8_9MICO</name>
<gene>
    <name evidence="2" type="ORF">AVL62_14915</name>
</gene>
<dbReference type="Proteomes" id="UP000054837">
    <property type="component" value="Unassembled WGS sequence"/>
</dbReference>
<keyword evidence="1" id="KW-0732">Signal</keyword>
<dbReference type="EMBL" id="LQBL01000029">
    <property type="protein sequence ID" value="KUG52856.1"/>
    <property type="molecule type" value="Genomic_DNA"/>
</dbReference>
<feature type="signal peptide" evidence="1">
    <location>
        <begin position="1"/>
        <end position="28"/>
    </location>
</feature>
<evidence type="ECO:0000256" key="1">
    <source>
        <dbReference type="SAM" id="SignalP"/>
    </source>
</evidence>